<dbReference type="Gene3D" id="3.40.50.1820">
    <property type="entry name" value="alpha/beta hydrolase"/>
    <property type="match status" value="1"/>
</dbReference>
<dbReference type="Proteomes" id="UP000245207">
    <property type="component" value="Unassembled WGS sequence"/>
</dbReference>
<dbReference type="InterPro" id="IPR052370">
    <property type="entry name" value="Meta-cleavage_hydrolase"/>
</dbReference>
<sequence length="367" mass="41339">MVKCINFTASRDWCLSRSFGSAGLKSTTTTLHDGDTSIHCWIPKTYKPNKPNLILVHGIGANAKWQWDPIISRVTPLYNVYVPDLLFYGDSYTTRMDRTEQFQAECVMRALEHVGLTGKFNLVGLSYGGFVGYSMAVQFPEVVERVVIIGSGVTLDSDIDVEEGLFSANNIKDAANILLAQTPEKTRELLKISFYKPLNPKLAPSCLIKDFIEEMNIDYFEEKKECIEAVQKDRKFSDLPKNTQPTLIIWGENDAIFPLELGNRLKSHLGDSAELVVLKKTGHAINMEQPKELCRLFKMFFIDQSLPKDENVGGGSRFGLGFGMKHAEWHAHCPYLGITKSATHSGFHTDESWKRFALNIRTLAHLI</sequence>
<dbReference type="SUPFAM" id="SSF53474">
    <property type="entry name" value="alpha/beta-Hydrolases"/>
    <property type="match status" value="1"/>
</dbReference>
<protein>
    <submittedName>
        <fullName evidence="2">Alpha/beta hydrolase fold-1</fullName>
    </submittedName>
</protein>
<reference evidence="2 3" key="1">
    <citation type="journal article" date="2018" name="Mol. Plant">
        <title>The genome of Artemisia annua provides insight into the evolution of Asteraceae family and artemisinin biosynthesis.</title>
        <authorList>
            <person name="Shen Q."/>
            <person name="Zhang L."/>
            <person name="Liao Z."/>
            <person name="Wang S."/>
            <person name="Yan T."/>
            <person name="Shi P."/>
            <person name="Liu M."/>
            <person name="Fu X."/>
            <person name="Pan Q."/>
            <person name="Wang Y."/>
            <person name="Lv Z."/>
            <person name="Lu X."/>
            <person name="Zhang F."/>
            <person name="Jiang W."/>
            <person name="Ma Y."/>
            <person name="Chen M."/>
            <person name="Hao X."/>
            <person name="Li L."/>
            <person name="Tang Y."/>
            <person name="Lv G."/>
            <person name="Zhou Y."/>
            <person name="Sun X."/>
            <person name="Brodelius P.E."/>
            <person name="Rose J.K.C."/>
            <person name="Tang K."/>
        </authorList>
    </citation>
    <scope>NUCLEOTIDE SEQUENCE [LARGE SCALE GENOMIC DNA]</scope>
    <source>
        <strain evidence="3">cv. Huhao1</strain>
        <tissue evidence="2">Leaf</tissue>
    </source>
</reference>
<evidence type="ECO:0000259" key="1">
    <source>
        <dbReference type="Pfam" id="PF00561"/>
    </source>
</evidence>
<dbReference type="GO" id="GO:0016787">
    <property type="term" value="F:hydrolase activity"/>
    <property type="evidence" value="ECO:0007669"/>
    <property type="project" value="UniProtKB-KW"/>
</dbReference>
<dbReference type="STRING" id="35608.A0A2U1LHW4"/>
<gene>
    <name evidence="2" type="ORF">CTI12_AA488350</name>
</gene>
<keyword evidence="3" id="KW-1185">Reference proteome</keyword>
<evidence type="ECO:0000313" key="2">
    <source>
        <dbReference type="EMBL" id="PWA48583.1"/>
    </source>
</evidence>
<proteinExistence type="predicted"/>
<evidence type="ECO:0000313" key="3">
    <source>
        <dbReference type="Proteomes" id="UP000245207"/>
    </source>
</evidence>
<name>A0A2U1LHW4_ARTAN</name>
<feature type="domain" description="AB hydrolase-1" evidence="1">
    <location>
        <begin position="51"/>
        <end position="289"/>
    </location>
</feature>
<dbReference type="PANTHER" id="PTHR43139">
    <property type="entry name" value="SI:DKEY-122A22.2"/>
    <property type="match status" value="1"/>
</dbReference>
<dbReference type="InterPro" id="IPR000639">
    <property type="entry name" value="Epox_hydrolase-like"/>
</dbReference>
<dbReference type="PANTHER" id="PTHR43139:SF59">
    <property type="entry name" value="ALPHA_BETA-HYDROLASES SUPERFAMILY PROTEIN"/>
    <property type="match status" value="1"/>
</dbReference>
<dbReference type="AlphaFoldDB" id="A0A2U1LHW4"/>
<dbReference type="InterPro" id="IPR000073">
    <property type="entry name" value="AB_hydrolase_1"/>
</dbReference>
<keyword evidence="2" id="KW-0378">Hydrolase</keyword>
<organism evidence="2 3">
    <name type="scientific">Artemisia annua</name>
    <name type="common">Sweet wormwood</name>
    <dbReference type="NCBI Taxonomy" id="35608"/>
    <lineage>
        <taxon>Eukaryota</taxon>
        <taxon>Viridiplantae</taxon>
        <taxon>Streptophyta</taxon>
        <taxon>Embryophyta</taxon>
        <taxon>Tracheophyta</taxon>
        <taxon>Spermatophyta</taxon>
        <taxon>Magnoliopsida</taxon>
        <taxon>eudicotyledons</taxon>
        <taxon>Gunneridae</taxon>
        <taxon>Pentapetalae</taxon>
        <taxon>asterids</taxon>
        <taxon>campanulids</taxon>
        <taxon>Asterales</taxon>
        <taxon>Asteraceae</taxon>
        <taxon>Asteroideae</taxon>
        <taxon>Anthemideae</taxon>
        <taxon>Artemisiinae</taxon>
        <taxon>Artemisia</taxon>
    </lineage>
</organism>
<dbReference type="EMBL" id="PKPP01009303">
    <property type="protein sequence ID" value="PWA48583.1"/>
    <property type="molecule type" value="Genomic_DNA"/>
</dbReference>
<accession>A0A2U1LHW4</accession>
<comment type="caution">
    <text evidence="2">The sequence shown here is derived from an EMBL/GenBank/DDBJ whole genome shotgun (WGS) entry which is preliminary data.</text>
</comment>
<dbReference type="OrthoDB" id="6431331at2759"/>
<dbReference type="PRINTS" id="PR00111">
    <property type="entry name" value="ABHYDROLASE"/>
</dbReference>
<dbReference type="PRINTS" id="PR00412">
    <property type="entry name" value="EPOXHYDRLASE"/>
</dbReference>
<dbReference type="Pfam" id="PF00561">
    <property type="entry name" value="Abhydrolase_1"/>
    <property type="match status" value="1"/>
</dbReference>
<dbReference type="InterPro" id="IPR029058">
    <property type="entry name" value="AB_hydrolase_fold"/>
</dbReference>